<organism evidence="2 3">
    <name type="scientific">Bremerella cremea</name>
    <dbReference type="NCBI Taxonomy" id="1031537"/>
    <lineage>
        <taxon>Bacteria</taxon>
        <taxon>Pseudomonadati</taxon>
        <taxon>Planctomycetota</taxon>
        <taxon>Planctomycetia</taxon>
        <taxon>Pirellulales</taxon>
        <taxon>Pirellulaceae</taxon>
        <taxon>Bremerella</taxon>
    </lineage>
</organism>
<gene>
    <name evidence="2" type="ORF">DTL42_25645</name>
</gene>
<evidence type="ECO:0000313" key="2">
    <source>
        <dbReference type="EMBL" id="RCS40749.1"/>
    </source>
</evidence>
<keyword evidence="1" id="KW-1133">Transmembrane helix</keyword>
<feature type="transmembrane region" description="Helical" evidence="1">
    <location>
        <begin position="20"/>
        <end position="42"/>
    </location>
</feature>
<sequence length="330" mass="37555">MQDLLTISEGNRNGGVFASFKFMATLSIVAILAGVFLCPSLVTAQEAETVYTRAEFDNAMNEVRQFRFDHLSPALQQDTENWLVGMDKANVMINEMVKAYNTPQEELRDMLFEMVEGMGHNDSADLRLQLCIGSSLNPTSFLRKDAGELDKQYYDRYAYFHSSIAEAQVRDWCQHPEKVERAVWFQTWVGVFPSQRGGPNFMSTAQKFDKDFKPGIATGAGSDYWVYARLFIFSACVTNRRDLYAGIDPTQLQPQYIKWRDWLHSTVPHTERWRASGNSPSYIFDPEGVKHSQRGIEPGVLPRLTVVPKTPYPTWGNLPAPDPKDVEACW</sequence>
<dbReference type="Proteomes" id="UP000253562">
    <property type="component" value="Unassembled WGS sequence"/>
</dbReference>
<dbReference type="RefSeq" id="WP_114373781.1">
    <property type="nucleotide sequence ID" value="NZ_QPEX01000046.1"/>
</dbReference>
<evidence type="ECO:0000313" key="3">
    <source>
        <dbReference type="Proteomes" id="UP000253562"/>
    </source>
</evidence>
<keyword evidence="1" id="KW-0812">Transmembrane</keyword>
<evidence type="ECO:0000256" key="1">
    <source>
        <dbReference type="SAM" id="Phobius"/>
    </source>
</evidence>
<keyword evidence="1" id="KW-0472">Membrane</keyword>
<name>A0A368KJS9_9BACT</name>
<protein>
    <submittedName>
        <fullName evidence="2">Uncharacterized protein</fullName>
    </submittedName>
</protein>
<proteinExistence type="predicted"/>
<reference evidence="2 3" key="1">
    <citation type="submission" date="2018-07" db="EMBL/GenBank/DDBJ databases">
        <title>Comparative genomes isolates from brazilian mangrove.</title>
        <authorList>
            <person name="De Araujo J.E."/>
            <person name="Taketani R.G."/>
            <person name="Silva M.C.P."/>
            <person name="Lourenco M.V."/>
            <person name="Oliveira V.M."/>
            <person name="Andreote F.D."/>
        </authorList>
    </citation>
    <scope>NUCLEOTIDE SEQUENCE [LARGE SCALE GENOMIC DNA]</scope>
    <source>
        <strain evidence="2 3">HEX PRIS-MGV</strain>
    </source>
</reference>
<dbReference type="AlphaFoldDB" id="A0A368KJS9"/>
<dbReference type="EMBL" id="QPEX01000046">
    <property type="protein sequence ID" value="RCS40749.1"/>
    <property type="molecule type" value="Genomic_DNA"/>
</dbReference>
<accession>A0A368KJS9</accession>
<comment type="caution">
    <text evidence="2">The sequence shown here is derived from an EMBL/GenBank/DDBJ whole genome shotgun (WGS) entry which is preliminary data.</text>
</comment>